<dbReference type="Proteomes" id="UP000256899">
    <property type="component" value="Unassembled WGS sequence"/>
</dbReference>
<dbReference type="Pfam" id="PF01381">
    <property type="entry name" value="HTH_3"/>
    <property type="match status" value="1"/>
</dbReference>
<evidence type="ECO:0000313" key="3">
    <source>
        <dbReference type="EMBL" id="REL32431.1"/>
    </source>
</evidence>
<dbReference type="SMART" id="SM00530">
    <property type="entry name" value="HTH_XRE"/>
    <property type="match status" value="1"/>
</dbReference>
<gene>
    <name evidence="3" type="ORF">DXX94_17875</name>
</gene>
<accession>A0A3E0U624</accession>
<dbReference type="InterPro" id="IPR010982">
    <property type="entry name" value="Lambda_DNA-bd_dom_sf"/>
</dbReference>
<name>A0A3E0U624_9GAMM</name>
<dbReference type="PANTHER" id="PTHR46558">
    <property type="entry name" value="TRACRIPTIONAL REGULATORY PROTEIN-RELATED-RELATED"/>
    <property type="match status" value="1"/>
</dbReference>
<reference evidence="4" key="1">
    <citation type="submission" date="2018-08" db="EMBL/GenBank/DDBJ databases">
        <title>Thalassotalea euphylliae genome.</title>
        <authorList>
            <person name="Summers S."/>
            <person name="Rice S.A."/>
            <person name="Freckelton M.L."/>
            <person name="Nedved B.T."/>
            <person name="Hadfield M.G."/>
        </authorList>
    </citation>
    <scope>NUCLEOTIDE SEQUENCE [LARGE SCALE GENOMIC DNA]</scope>
    <source>
        <strain evidence="4">H3</strain>
    </source>
</reference>
<keyword evidence="1" id="KW-0238">DNA-binding</keyword>
<evidence type="ECO:0000256" key="1">
    <source>
        <dbReference type="ARBA" id="ARBA00023125"/>
    </source>
</evidence>
<evidence type="ECO:0000313" key="4">
    <source>
        <dbReference type="Proteomes" id="UP000256899"/>
    </source>
</evidence>
<evidence type="ECO:0000259" key="2">
    <source>
        <dbReference type="PROSITE" id="PS50943"/>
    </source>
</evidence>
<dbReference type="EMBL" id="QUOT01000001">
    <property type="protein sequence ID" value="REL32431.1"/>
    <property type="molecule type" value="Genomic_DNA"/>
</dbReference>
<dbReference type="PROSITE" id="PS50943">
    <property type="entry name" value="HTH_CROC1"/>
    <property type="match status" value="1"/>
</dbReference>
<feature type="domain" description="HTH cro/C1-type" evidence="2">
    <location>
        <begin position="10"/>
        <end position="65"/>
    </location>
</feature>
<dbReference type="Gene3D" id="1.10.260.40">
    <property type="entry name" value="lambda repressor-like DNA-binding domains"/>
    <property type="match status" value="1"/>
</dbReference>
<sequence>MMKKTISNDIRRLRFNHNEMTQQALADAVGVSRQTIVAIEKNKYSPSLEVAFKIADVFNVGISDVFQYQSAAAIE</sequence>
<dbReference type="InterPro" id="IPR001387">
    <property type="entry name" value="Cro/C1-type_HTH"/>
</dbReference>
<proteinExistence type="predicted"/>
<dbReference type="SUPFAM" id="SSF47413">
    <property type="entry name" value="lambda repressor-like DNA-binding domains"/>
    <property type="match status" value="1"/>
</dbReference>
<dbReference type="CDD" id="cd00093">
    <property type="entry name" value="HTH_XRE"/>
    <property type="match status" value="1"/>
</dbReference>
<dbReference type="AlphaFoldDB" id="A0A3E0U624"/>
<keyword evidence="4" id="KW-1185">Reference proteome</keyword>
<dbReference type="GO" id="GO:0003677">
    <property type="term" value="F:DNA binding"/>
    <property type="evidence" value="ECO:0007669"/>
    <property type="project" value="UniProtKB-KW"/>
</dbReference>
<organism evidence="3 4">
    <name type="scientific">Thalassotalea euphylliae</name>
    <dbReference type="NCBI Taxonomy" id="1655234"/>
    <lineage>
        <taxon>Bacteria</taxon>
        <taxon>Pseudomonadati</taxon>
        <taxon>Pseudomonadota</taxon>
        <taxon>Gammaproteobacteria</taxon>
        <taxon>Alteromonadales</taxon>
        <taxon>Colwelliaceae</taxon>
        <taxon>Thalassotalea</taxon>
    </lineage>
</organism>
<comment type="caution">
    <text evidence="3">The sequence shown here is derived from an EMBL/GenBank/DDBJ whole genome shotgun (WGS) entry which is preliminary data.</text>
</comment>
<dbReference type="PANTHER" id="PTHR46558:SF4">
    <property type="entry name" value="DNA-BIDING PHAGE PROTEIN"/>
    <property type="match status" value="1"/>
</dbReference>
<protein>
    <submittedName>
        <fullName evidence="3">Transcriptional regulator</fullName>
    </submittedName>
</protein>